<feature type="compositionally biased region" description="Basic and acidic residues" evidence="3">
    <location>
        <begin position="221"/>
        <end position="233"/>
    </location>
</feature>
<dbReference type="PROSITE" id="PS50977">
    <property type="entry name" value="HTH_TETR_2"/>
    <property type="match status" value="1"/>
</dbReference>
<feature type="domain" description="HTH tetR-type" evidence="4">
    <location>
        <begin position="26"/>
        <end position="86"/>
    </location>
</feature>
<dbReference type="SUPFAM" id="SSF46689">
    <property type="entry name" value="Homeodomain-like"/>
    <property type="match status" value="1"/>
</dbReference>
<dbReference type="PANTHER" id="PTHR43479">
    <property type="entry name" value="ACREF/ENVCD OPERON REPRESSOR-RELATED"/>
    <property type="match status" value="1"/>
</dbReference>
<evidence type="ECO:0000256" key="2">
    <source>
        <dbReference type="PROSITE-ProRule" id="PRU00335"/>
    </source>
</evidence>
<dbReference type="Proteomes" id="UP000483293">
    <property type="component" value="Unassembled WGS sequence"/>
</dbReference>
<keyword evidence="6" id="KW-1185">Reference proteome</keyword>
<feature type="region of interest" description="Disordered" evidence="3">
    <location>
        <begin position="1"/>
        <end position="28"/>
    </location>
</feature>
<dbReference type="InterPro" id="IPR001647">
    <property type="entry name" value="HTH_TetR"/>
</dbReference>
<dbReference type="EMBL" id="WHZV01000001">
    <property type="protein sequence ID" value="NEG54570.1"/>
    <property type="molecule type" value="Genomic_DNA"/>
</dbReference>
<feature type="region of interest" description="Disordered" evidence="3">
    <location>
        <begin position="210"/>
        <end position="233"/>
    </location>
</feature>
<feature type="DNA-binding region" description="H-T-H motif" evidence="2">
    <location>
        <begin position="49"/>
        <end position="68"/>
    </location>
</feature>
<evidence type="ECO:0000313" key="6">
    <source>
        <dbReference type="Proteomes" id="UP000483293"/>
    </source>
</evidence>
<feature type="compositionally biased region" description="Basic and acidic residues" evidence="3">
    <location>
        <begin position="9"/>
        <end position="28"/>
    </location>
</feature>
<sequence>MRVRMPHGSMHDGEGGHMARPKATERSAPERMQEAFWTLLEKKPYAQITISDITRESGLNRSAFYYHYANIPELADDAIAAIYGEPGVTGFIAHIIRQDGDIGMLRDYALEFVGSPEHLASIRHLSLIAGPHGSTGLAAQLKTYVGGVWLSVLGLDESQLSSGQRIVLEFATSGILGVLGKARTLFTPESVEWLANSALPDTIAQLINSLKGDDSPVTPHRRTDTAAPTDERP</sequence>
<accession>A0A6L9SPY7</accession>
<dbReference type="GO" id="GO:0003677">
    <property type="term" value="F:DNA binding"/>
    <property type="evidence" value="ECO:0007669"/>
    <property type="project" value="UniProtKB-UniRule"/>
</dbReference>
<evidence type="ECO:0000259" key="4">
    <source>
        <dbReference type="PROSITE" id="PS50977"/>
    </source>
</evidence>
<name>A0A6L9SPY7_9BIFI</name>
<reference evidence="5 6" key="1">
    <citation type="submission" date="2019-10" db="EMBL/GenBank/DDBJ databases">
        <title>Bifidobacterium from non-human primates.</title>
        <authorList>
            <person name="Modesto M."/>
        </authorList>
    </citation>
    <scope>NUCLEOTIDE SEQUENCE [LARGE SCALE GENOMIC DNA]</scope>
    <source>
        <strain evidence="5 6">SMA15</strain>
    </source>
</reference>
<gene>
    <name evidence="5" type="ORF">GFD21_01980</name>
</gene>
<keyword evidence="1 2" id="KW-0238">DNA-binding</keyword>
<dbReference type="Gene3D" id="1.10.357.10">
    <property type="entry name" value="Tetracycline Repressor, domain 2"/>
    <property type="match status" value="1"/>
</dbReference>
<proteinExistence type="predicted"/>
<evidence type="ECO:0000256" key="3">
    <source>
        <dbReference type="SAM" id="MobiDB-lite"/>
    </source>
</evidence>
<dbReference type="PANTHER" id="PTHR43479:SF7">
    <property type="entry name" value="TETR-FAMILY TRANSCRIPTIONAL REGULATOR"/>
    <property type="match status" value="1"/>
</dbReference>
<dbReference type="Pfam" id="PF00440">
    <property type="entry name" value="TetR_N"/>
    <property type="match status" value="1"/>
</dbReference>
<dbReference type="AlphaFoldDB" id="A0A6L9SPY7"/>
<dbReference type="InterPro" id="IPR050624">
    <property type="entry name" value="HTH-type_Tx_Regulator"/>
</dbReference>
<organism evidence="5 6">
    <name type="scientific">Bifidobacterium platyrrhinorum</name>
    <dbReference type="NCBI Taxonomy" id="2661628"/>
    <lineage>
        <taxon>Bacteria</taxon>
        <taxon>Bacillati</taxon>
        <taxon>Actinomycetota</taxon>
        <taxon>Actinomycetes</taxon>
        <taxon>Bifidobacteriales</taxon>
        <taxon>Bifidobacteriaceae</taxon>
        <taxon>Bifidobacterium</taxon>
    </lineage>
</organism>
<protein>
    <submittedName>
        <fullName evidence="5">TetR family transcriptional regulator</fullName>
    </submittedName>
</protein>
<dbReference type="InterPro" id="IPR009057">
    <property type="entry name" value="Homeodomain-like_sf"/>
</dbReference>
<evidence type="ECO:0000313" key="5">
    <source>
        <dbReference type="EMBL" id="NEG54570.1"/>
    </source>
</evidence>
<comment type="caution">
    <text evidence="5">The sequence shown here is derived from an EMBL/GenBank/DDBJ whole genome shotgun (WGS) entry which is preliminary data.</text>
</comment>
<evidence type="ECO:0000256" key="1">
    <source>
        <dbReference type="ARBA" id="ARBA00023125"/>
    </source>
</evidence>